<keyword evidence="2" id="KW-0472">Membrane</keyword>
<feature type="region of interest" description="Disordered" evidence="1">
    <location>
        <begin position="284"/>
        <end position="314"/>
    </location>
</feature>
<sequence>MSAVTPSSSSENRSITDDAVFPHFKWGQTKEKVFVTIAVRNLDRESVRLSFEEDRLRFSAVDSGGKVYELDLELAQDVLAADCKWEQMQRKDRWGDAVMATLTKVFPVPWAMVAVNQARYRQVIDRDWSRDDEKLDAIEEDGFFEEHAAARKITPQCVIPSLLHRNMSAVFDLHNASQCASLAVLATSGAPEVQAGSILPILLVALAVAALLLCHYLRSDAAAARAMVQELSMKLGRAQGEMMHASARAHGLAGQVQELRQTLAHREELLVALRFEPEASLRAAEASTEASTEGLALPSDEGFSQTQNTSPEPEIEEYLQSRPLIASENPSGPEASLEVSELDRTLPNTTGSSYSGSLNGVRLEWPYQGGSSQRASTDGSSLNDARLPPVRTSAFGPAPHAWGPEPEAEQSLTAPEAKEAEETELEEDKFSVHTASWPQDAA</sequence>
<feature type="compositionally biased region" description="Polar residues" evidence="1">
    <location>
        <begin position="302"/>
        <end position="311"/>
    </location>
</feature>
<protein>
    <recommendedName>
        <fullName evidence="3">CS domain-containing protein</fullName>
    </recommendedName>
</protein>
<dbReference type="SUPFAM" id="SSF49764">
    <property type="entry name" value="HSP20-like chaperones"/>
    <property type="match status" value="1"/>
</dbReference>
<keyword evidence="2" id="KW-0812">Transmembrane</keyword>
<gene>
    <name evidence="4" type="ORF">PGLA1383_LOCUS44311</name>
</gene>
<keyword evidence="5" id="KW-1185">Reference proteome</keyword>
<accession>A0A813GVB6</accession>
<reference evidence="4" key="1">
    <citation type="submission" date="2021-02" db="EMBL/GenBank/DDBJ databases">
        <authorList>
            <person name="Dougan E. K."/>
            <person name="Rhodes N."/>
            <person name="Thang M."/>
            <person name="Chan C."/>
        </authorList>
    </citation>
    <scope>NUCLEOTIDE SEQUENCE</scope>
</reference>
<dbReference type="EMBL" id="CAJNNV010029213">
    <property type="protein sequence ID" value="CAE8627580.1"/>
    <property type="molecule type" value="Genomic_DNA"/>
</dbReference>
<dbReference type="PROSITE" id="PS51203">
    <property type="entry name" value="CS"/>
    <property type="match status" value="1"/>
</dbReference>
<dbReference type="InterPro" id="IPR008978">
    <property type="entry name" value="HSP20-like_chaperone"/>
</dbReference>
<feature type="compositionally biased region" description="Polar residues" evidence="1">
    <location>
        <begin position="433"/>
        <end position="442"/>
    </location>
</feature>
<feature type="compositionally biased region" description="Polar residues" evidence="1">
    <location>
        <begin position="369"/>
        <end position="383"/>
    </location>
</feature>
<organism evidence="4 5">
    <name type="scientific">Polarella glacialis</name>
    <name type="common">Dinoflagellate</name>
    <dbReference type="NCBI Taxonomy" id="89957"/>
    <lineage>
        <taxon>Eukaryota</taxon>
        <taxon>Sar</taxon>
        <taxon>Alveolata</taxon>
        <taxon>Dinophyceae</taxon>
        <taxon>Suessiales</taxon>
        <taxon>Suessiaceae</taxon>
        <taxon>Polarella</taxon>
    </lineage>
</organism>
<feature type="region of interest" description="Disordered" evidence="1">
    <location>
        <begin position="369"/>
        <end position="442"/>
    </location>
</feature>
<dbReference type="OrthoDB" id="435582at2759"/>
<proteinExistence type="predicted"/>
<dbReference type="AlphaFoldDB" id="A0A813GVB6"/>
<dbReference type="Proteomes" id="UP000654075">
    <property type="component" value="Unassembled WGS sequence"/>
</dbReference>
<name>A0A813GVB6_POLGL</name>
<feature type="compositionally biased region" description="Low complexity" evidence="1">
    <location>
        <begin position="284"/>
        <end position="296"/>
    </location>
</feature>
<evidence type="ECO:0000313" key="5">
    <source>
        <dbReference type="Proteomes" id="UP000654075"/>
    </source>
</evidence>
<evidence type="ECO:0000256" key="1">
    <source>
        <dbReference type="SAM" id="MobiDB-lite"/>
    </source>
</evidence>
<evidence type="ECO:0000256" key="2">
    <source>
        <dbReference type="SAM" id="Phobius"/>
    </source>
</evidence>
<dbReference type="CDD" id="cd06463">
    <property type="entry name" value="p23_like"/>
    <property type="match status" value="1"/>
</dbReference>
<evidence type="ECO:0000313" key="4">
    <source>
        <dbReference type="EMBL" id="CAE8627580.1"/>
    </source>
</evidence>
<dbReference type="InterPro" id="IPR007052">
    <property type="entry name" value="CS_dom"/>
</dbReference>
<dbReference type="Pfam" id="PF04969">
    <property type="entry name" value="CS"/>
    <property type="match status" value="1"/>
</dbReference>
<feature type="transmembrane region" description="Helical" evidence="2">
    <location>
        <begin position="198"/>
        <end position="217"/>
    </location>
</feature>
<comment type="caution">
    <text evidence="4">The sequence shown here is derived from an EMBL/GenBank/DDBJ whole genome shotgun (WGS) entry which is preliminary data.</text>
</comment>
<feature type="domain" description="CS" evidence="3">
    <location>
        <begin position="19"/>
        <end position="114"/>
    </location>
</feature>
<dbReference type="Gene3D" id="2.60.40.790">
    <property type="match status" value="1"/>
</dbReference>
<evidence type="ECO:0000259" key="3">
    <source>
        <dbReference type="PROSITE" id="PS51203"/>
    </source>
</evidence>
<keyword evidence="2" id="KW-1133">Transmembrane helix</keyword>